<dbReference type="AlphaFoldDB" id="A0A0K1JQZ8"/>
<keyword evidence="4" id="KW-1185">Reference proteome</keyword>
<dbReference type="GO" id="GO:0003700">
    <property type="term" value="F:DNA-binding transcription factor activity"/>
    <property type="evidence" value="ECO:0007669"/>
    <property type="project" value="InterPro"/>
</dbReference>
<accession>A0A0K1JQZ8</accession>
<evidence type="ECO:0000313" key="3">
    <source>
        <dbReference type="EMBL" id="AKU18975.1"/>
    </source>
</evidence>
<dbReference type="EMBL" id="CP011112">
    <property type="protein sequence ID" value="AKU18975.1"/>
    <property type="molecule type" value="Genomic_DNA"/>
</dbReference>
<keyword evidence="1" id="KW-0238">DNA-binding</keyword>
<protein>
    <submittedName>
        <fullName evidence="3">MerR family transcriptional regulator</fullName>
    </submittedName>
</protein>
<dbReference type="PANTHER" id="PTHR30204:SF89">
    <property type="entry name" value="HTH MERR-TYPE DOMAIN-CONTAINING PROTEIN"/>
    <property type="match status" value="1"/>
</dbReference>
<dbReference type="STRING" id="571913.VV02_15465"/>
<dbReference type="Gene3D" id="1.10.1660.10">
    <property type="match status" value="1"/>
</dbReference>
<evidence type="ECO:0000259" key="2">
    <source>
        <dbReference type="PROSITE" id="PS50937"/>
    </source>
</evidence>
<dbReference type="InterPro" id="IPR009061">
    <property type="entry name" value="DNA-bd_dom_put_sf"/>
</dbReference>
<dbReference type="SUPFAM" id="SSF46955">
    <property type="entry name" value="Putative DNA-binding domain"/>
    <property type="match status" value="1"/>
</dbReference>
<feature type="domain" description="HTH merR-type" evidence="2">
    <location>
        <begin position="16"/>
        <end position="74"/>
    </location>
</feature>
<sequence length="219" mass="23998">MTIGAVLAHLQDDFPDLTVSKVRYLDAEGLVSPQRRDSGYREYSERDIERLRFVLAAQRDKFWPLKVIRDALDAFDRGLQPDAGPSGRPHVPAATENAEVPDAESLAQAPRVLRLTPRELAEGSGLTDAEVAELVTFHLVRPDGDGHFTESDLTVARAAHALSAYGVQGRHLRAFRLAADREIGLVEQVGGTTPEQRAQVLAQCLSLHVALVRAGLHEQ</sequence>
<evidence type="ECO:0000313" key="4">
    <source>
        <dbReference type="Proteomes" id="UP000066480"/>
    </source>
</evidence>
<gene>
    <name evidence="3" type="ORF">VV02_15465</name>
</gene>
<dbReference type="PATRIC" id="fig|571913.6.peg.3139"/>
<organism evidence="3 4">
    <name type="scientific">Luteipulveratus mongoliensis</name>
    <dbReference type="NCBI Taxonomy" id="571913"/>
    <lineage>
        <taxon>Bacteria</taxon>
        <taxon>Bacillati</taxon>
        <taxon>Actinomycetota</taxon>
        <taxon>Actinomycetes</taxon>
        <taxon>Micrococcales</taxon>
        <taxon>Dermacoccaceae</taxon>
        <taxon>Luteipulveratus</taxon>
    </lineage>
</organism>
<proteinExistence type="predicted"/>
<dbReference type="KEGG" id="lmoi:VV02_15465"/>
<dbReference type="SMART" id="SM00422">
    <property type="entry name" value="HTH_MERR"/>
    <property type="match status" value="1"/>
</dbReference>
<dbReference type="Proteomes" id="UP000066480">
    <property type="component" value="Chromosome"/>
</dbReference>
<name>A0A0K1JQZ8_9MICO</name>
<dbReference type="CDD" id="cd00592">
    <property type="entry name" value="HTH_MerR-like"/>
    <property type="match status" value="1"/>
</dbReference>
<reference evidence="3 4" key="1">
    <citation type="submission" date="2015-03" db="EMBL/GenBank/DDBJ databases">
        <title>Luteipulveratus halotolerans sp. nov., a novel actinobacterium (Dermacoccaceae) from Sarawak, Malaysia.</title>
        <authorList>
            <person name="Juboi H."/>
            <person name="Basik A."/>
            <person name="Shamsul S.S."/>
            <person name="Arnold P."/>
            <person name="Schmitt E.K."/>
            <person name="Sanglier J.-J."/>
            <person name="Yeo T."/>
        </authorList>
    </citation>
    <scope>NUCLEOTIDE SEQUENCE [LARGE SCALE GENOMIC DNA]</scope>
    <source>
        <strain evidence="3 4">MN07-A0370</strain>
    </source>
</reference>
<dbReference type="InterPro" id="IPR000551">
    <property type="entry name" value="MerR-type_HTH_dom"/>
</dbReference>
<dbReference type="InterPro" id="IPR047057">
    <property type="entry name" value="MerR_fam"/>
</dbReference>
<dbReference type="GO" id="GO:0003677">
    <property type="term" value="F:DNA binding"/>
    <property type="evidence" value="ECO:0007669"/>
    <property type="project" value="UniProtKB-KW"/>
</dbReference>
<dbReference type="PANTHER" id="PTHR30204">
    <property type="entry name" value="REDOX-CYCLING DRUG-SENSING TRANSCRIPTIONAL ACTIVATOR SOXR"/>
    <property type="match status" value="1"/>
</dbReference>
<evidence type="ECO:0000256" key="1">
    <source>
        <dbReference type="ARBA" id="ARBA00023125"/>
    </source>
</evidence>
<dbReference type="PROSITE" id="PS50937">
    <property type="entry name" value="HTH_MERR_2"/>
    <property type="match status" value="1"/>
</dbReference>
<dbReference type="Pfam" id="PF13411">
    <property type="entry name" value="MerR_1"/>
    <property type="match status" value="1"/>
</dbReference>